<keyword evidence="4" id="KW-0804">Transcription</keyword>
<dbReference type="GO" id="GO:0003677">
    <property type="term" value="F:DNA binding"/>
    <property type="evidence" value="ECO:0007669"/>
    <property type="project" value="UniProtKB-KW"/>
</dbReference>
<dbReference type="SUPFAM" id="SSF46785">
    <property type="entry name" value="Winged helix' DNA-binding domain"/>
    <property type="match status" value="1"/>
</dbReference>
<dbReference type="InterPro" id="IPR050389">
    <property type="entry name" value="LysR-type_TF"/>
</dbReference>
<organism evidence="6 7">
    <name type="scientific">Simiduia aestuariiviva</name>
    <dbReference type="NCBI Taxonomy" id="1510459"/>
    <lineage>
        <taxon>Bacteria</taxon>
        <taxon>Pseudomonadati</taxon>
        <taxon>Pseudomonadota</taxon>
        <taxon>Gammaproteobacteria</taxon>
        <taxon>Cellvibrionales</taxon>
        <taxon>Cellvibrionaceae</taxon>
        <taxon>Simiduia</taxon>
    </lineage>
</organism>
<sequence length="313" mass="35045">MNIDQLARLDLNLLITLHLLLEERQVSRVAERLHVTQSTVSKALARLRSALGDPLFTRGPQGLTPSPMALAMAPALAQWLRDADQLLLPQGFDSRSYQGQFKLALGEYLGVAVMPALVARLAAQAPGICLSAAAHESNPLKQLAEGELDFAVQLERQHYGAGFEVTPLGNIQPCLLMRRDHPLARPAQVSWQAFTQYPQVRLSVGDFRQLHFWQQDARLADYERQLHYVLETSHLMTAVEVLLRTDAVMLGPPMLAVSPRLRDLLVGRDIPSADAAPLNTLMRYVLVQHRRTQRSVPHDWLREQLLSVCDLLN</sequence>
<keyword evidence="3 6" id="KW-0238">DNA-binding</keyword>
<dbReference type="Pfam" id="PF03466">
    <property type="entry name" value="LysR_substrate"/>
    <property type="match status" value="1"/>
</dbReference>
<evidence type="ECO:0000259" key="5">
    <source>
        <dbReference type="PROSITE" id="PS50931"/>
    </source>
</evidence>
<dbReference type="InterPro" id="IPR036388">
    <property type="entry name" value="WH-like_DNA-bd_sf"/>
</dbReference>
<dbReference type="InterPro" id="IPR000847">
    <property type="entry name" value="LysR_HTH_N"/>
</dbReference>
<dbReference type="SUPFAM" id="SSF53850">
    <property type="entry name" value="Periplasmic binding protein-like II"/>
    <property type="match status" value="1"/>
</dbReference>
<gene>
    <name evidence="6" type="ORF">FHS30_000369</name>
</gene>
<dbReference type="GO" id="GO:0003700">
    <property type="term" value="F:DNA-binding transcription factor activity"/>
    <property type="evidence" value="ECO:0007669"/>
    <property type="project" value="InterPro"/>
</dbReference>
<name>A0A839UI63_9GAMM</name>
<feature type="domain" description="HTH lysR-type" evidence="5">
    <location>
        <begin position="9"/>
        <end position="66"/>
    </location>
</feature>
<dbReference type="PROSITE" id="PS50931">
    <property type="entry name" value="HTH_LYSR"/>
    <property type="match status" value="1"/>
</dbReference>
<evidence type="ECO:0000313" key="7">
    <source>
        <dbReference type="Proteomes" id="UP000559987"/>
    </source>
</evidence>
<reference evidence="6 7" key="1">
    <citation type="submission" date="2020-08" db="EMBL/GenBank/DDBJ databases">
        <title>Genomic Encyclopedia of Type Strains, Phase III (KMG-III): the genomes of soil and plant-associated and newly described type strains.</title>
        <authorList>
            <person name="Whitman W."/>
        </authorList>
    </citation>
    <scope>NUCLEOTIDE SEQUENCE [LARGE SCALE GENOMIC DNA]</scope>
    <source>
        <strain evidence="6 7">CECT 8571</strain>
    </source>
</reference>
<dbReference type="Gene3D" id="3.40.190.10">
    <property type="entry name" value="Periplasmic binding protein-like II"/>
    <property type="match status" value="2"/>
</dbReference>
<dbReference type="PANTHER" id="PTHR30118">
    <property type="entry name" value="HTH-TYPE TRANSCRIPTIONAL REGULATOR LEUO-RELATED"/>
    <property type="match status" value="1"/>
</dbReference>
<dbReference type="RefSeq" id="WP_183907704.1">
    <property type="nucleotide sequence ID" value="NZ_JACHXZ010000001.1"/>
</dbReference>
<evidence type="ECO:0000256" key="1">
    <source>
        <dbReference type="ARBA" id="ARBA00009437"/>
    </source>
</evidence>
<comment type="caution">
    <text evidence="6">The sequence shown here is derived from an EMBL/GenBank/DDBJ whole genome shotgun (WGS) entry which is preliminary data.</text>
</comment>
<evidence type="ECO:0000256" key="2">
    <source>
        <dbReference type="ARBA" id="ARBA00023015"/>
    </source>
</evidence>
<dbReference type="InterPro" id="IPR005119">
    <property type="entry name" value="LysR_subst-bd"/>
</dbReference>
<comment type="similarity">
    <text evidence="1">Belongs to the LysR transcriptional regulatory family.</text>
</comment>
<dbReference type="Pfam" id="PF00126">
    <property type="entry name" value="HTH_1"/>
    <property type="match status" value="1"/>
</dbReference>
<evidence type="ECO:0000256" key="3">
    <source>
        <dbReference type="ARBA" id="ARBA00023125"/>
    </source>
</evidence>
<keyword evidence="2" id="KW-0805">Transcription regulation</keyword>
<dbReference type="AlphaFoldDB" id="A0A839UI63"/>
<dbReference type="EMBL" id="JACHXZ010000001">
    <property type="protein sequence ID" value="MBB3167193.1"/>
    <property type="molecule type" value="Genomic_DNA"/>
</dbReference>
<accession>A0A839UI63</accession>
<dbReference type="Gene3D" id="1.10.10.10">
    <property type="entry name" value="Winged helix-like DNA-binding domain superfamily/Winged helix DNA-binding domain"/>
    <property type="match status" value="1"/>
</dbReference>
<dbReference type="PRINTS" id="PR00039">
    <property type="entry name" value="HTHLYSR"/>
</dbReference>
<proteinExistence type="inferred from homology"/>
<evidence type="ECO:0000313" key="6">
    <source>
        <dbReference type="EMBL" id="MBB3167193.1"/>
    </source>
</evidence>
<dbReference type="Proteomes" id="UP000559987">
    <property type="component" value="Unassembled WGS sequence"/>
</dbReference>
<protein>
    <submittedName>
        <fullName evidence="6">DNA-binding transcriptional LysR family regulator</fullName>
    </submittedName>
</protein>
<dbReference type="PANTHER" id="PTHR30118:SF15">
    <property type="entry name" value="TRANSCRIPTIONAL REGULATORY PROTEIN"/>
    <property type="match status" value="1"/>
</dbReference>
<dbReference type="InterPro" id="IPR036390">
    <property type="entry name" value="WH_DNA-bd_sf"/>
</dbReference>
<keyword evidence="7" id="KW-1185">Reference proteome</keyword>
<evidence type="ECO:0000256" key="4">
    <source>
        <dbReference type="ARBA" id="ARBA00023163"/>
    </source>
</evidence>